<keyword evidence="1 3" id="KW-0378">Hydrolase</keyword>
<dbReference type="InterPro" id="IPR001547">
    <property type="entry name" value="Glyco_hydro_5"/>
</dbReference>
<dbReference type="EMBL" id="JAVRHU010000001">
    <property type="protein sequence ID" value="MDT0620806.1"/>
    <property type="molecule type" value="Genomic_DNA"/>
</dbReference>
<evidence type="ECO:0000256" key="3">
    <source>
        <dbReference type="RuleBase" id="RU361153"/>
    </source>
</evidence>
<feature type="signal peptide" evidence="4">
    <location>
        <begin position="1"/>
        <end position="22"/>
    </location>
</feature>
<evidence type="ECO:0000259" key="5">
    <source>
        <dbReference type="Pfam" id="PF00150"/>
    </source>
</evidence>
<accession>A0ABU3BF82</accession>
<dbReference type="InterPro" id="IPR017853">
    <property type="entry name" value="GH"/>
</dbReference>
<dbReference type="GO" id="GO:0016787">
    <property type="term" value="F:hydrolase activity"/>
    <property type="evidence" value="ECO:0007669"/>
    <property type="project" value="UniProtKB-KW"/>
</dbReference>
<keyword evidence="7" id="KW-1185">Reference proteome</keyword>
<keyword evidence="2 3" id="KW-0326">Glycosidase</keyword>
<dbReference type="PANTHER" id="PTHR34142:SF1">
    <property type="entry name" value="GLYCOSIDE HYDROLASE FAMILY 5 DOMAIN-CONTAINING PROTEIN"/>
    <property type="match status" value="1"/>
</dbReference>
<evidence type="ECO:0000313" key="7">
    <source>
        <dbReference type="Proteomes" id="UP001250662"/>
    </source>
</evidence>
<comment type="caution">
    <text evidence="6">The sequence shown here is derived from an EMBL/GenBank/DDBJ whole genome shotgun (WGS) entry which is preliminary data.</text>
</comment>
<reference evidence="6 7" key="1">
    <citation type="submission" date="2023-09" db="EMBL/GenBank/DDBJ databases">
        <authorList>
            <person name="Rey-Velasco X."/>
        </authorList>
    </citation>
    <scope>NUCLEOTIDE SEQUENCE [LARGE SCALE GENOMIC DNA]</scope>
    <source>
        <strain evidence="6 7">P007</strain>
    </source>
</reference>
<dbReference type="SUPFAM" id="SSF51445">
    <property type="entry name" value="(Trans)glycosidases"/>
    <property type="match status" value="1"/>
</dbReference>
<evidence type="ECO:0000256" key="2">
    <source>
        <dbReference type="ARBA" id="ARBA00023295"/>
    </source>
</evidence>
<evidence type="ECO:0000256" key="4">
    <source>
        <dbReference type="SAM" id="SignalP"/>
    </source>
</evidence>
<evidence type="ECO:0000256" key="1">
    <source>
        <dbReference type="ARBA" id="ARBA00022801"/>
    </source>
</evidence>
<feature type="domain" description="Glycoside hydrolase family 5" evidence="5">
    <location>
        <begin position="152"/>
        <end position="313"/>
    </location>
</feature>
<keyword evidence="4" id="KW-0732">Signal</keyword>
<dbReference type="Pfam" id="PF00150">
    <property type="entry name" value="Cellulase"/>
    <property type="match status" value="1"/>
</dbReference>
<feature type="chain" id="PRO_5046353747" evidence="4">
    <location>
        <begin position="23"/>
        <end position="345"/>
    </location>
</feature>
<evidence type="ECO:0000313" key="6">
    <source>
        <dbReference type="EMBL" id="MDT0620806.1"/>
    </source>
</evidence>
<comment type="similarity">
    <text evidence="3">Belongs to the glycosyl hydrolase 5 (cellulase A) family.</text>
</comment>
<dbReference type="PANTHER" id="PTHR34142">
    <property type="entry name" value="ENDO-BETA-1,4-GLUCANASE A"/>
    <property type="match status" value="1"/>
</dbReference>
<name>A0ABU3BF82_9FLAO</name>
<protein>
    <submittedName>
        <fullName evidence="6">Glycoside hydrolase</fullName>
    </submittedName>
</protein>
<dbReference type="Proteomes" id="UP001250662">
    <property type="component" value="Unassembled WGS sequence"/>
</dbReference>
<gene>
    <name evidence="6" type="ORF">RM520_04160</name>
</gene>
<dbReference type="PROSITE" id="PS51257">
    <property type="entry name" value="PROKAR_LIPOPROTEIN"/>
    <property type="match status" value="1"/>
</dbReference>
<proteinExistence type="inferred from homology"/>
<dbReference type="Gene3D" id="3.20.20.80">
    <property type="entry name" value="Glycosidases"/>
    <property type="match status" value="1"/>
</dbReference>
<organism evidence="6 7">
    <name type="scientific">Croceitalea vernalis</name>
    <dbReference type="NCBI Taxonomy" id="3075599"/>
    <lineage>
        <taxon>Bacteria</taxon>
        <taxon>Pseudomonadati</taxon>
        <taxon>Bacteroidota</taxon>
        <taxon>Flavobacteriia</taxon>
        <taxon>Flavobacteriales</taxon>
        <taxon>Flavobacteriaceae</taxon>
        <taxon>Croceitalea</taxon>
    </lineage>
</organism>
<dbReference type="RefSeq" id="WP_311387070.1">
    <property type="nucleotide sequence ID" value="NZ_JAVRHU010000001.1"/>
</dbReference>
<sequence>MTATFRSLSLIFLTLFIISSCSKETTNQETQEIVQAKTFIIENGLLKKNDVLFVPKGVNALNSFGVDDSGLMQSWNVEIVREFIGNLREQPISGFAVEDSRGIFLHSLEAIVAQHRLENRIVILCPFGWVNEQGERQLFTGLNPSEQLFYNDYKEKMQLIAEFFKGQEDVWIQVWNEPYSFNNSNNYSHELWLNDHKDMVENLRQVDEFDNIILIAGNEQGQGEEVLLEKGLELLAFDDTILFDLHAYGKWHENATVTSIQNRLQNLKDAQLPIIFGEVGVITEGAPLSDAQNFLTACNNTNIGALAWLWNKNTNDQNALLTDDGDPNNTNNFNWGSTFQNFLNE</sequence>